<reference evidence="2" key="1">
    <citation type="submission" date="2018-04" db="EMBL/GenBank/DDBJ databases">
        <title>Transcriptome assembly of Sipha flava.</title>
        <authorList>
            <person name="Scully E.D."/>
            <person name="Geib S.M."/>
            <person name="Palmer N.A."/>
            <person name="Koch K."/>
            <person name="Bradshaw J."/>
            <person name="Heng-Moss T."/>
            <person name="Sarath G."/>
        </authorList>
    </citation>
    <scope>NUCLEOTIDE SEQUENCE</scope>
</reference>
<protein>
    <submittedName>
        <fullName evidence="2">Uncharacterized protein</fullName>
    </submittedName>
</protein>
<sequence length="550" mass="65168">MAGCIDDLSKSMGALFTSDDDHLKELGLTDAKRAKLREIENYYESVFSWDVKKLTNFKSSLLIDHIDHIQEKYEMHIACYKKDAFDLKRFCLQLIISYELYNRKNYEKSLLEIESMFLYLKSCKFDDSNKQYSEAYKHIAWSTYTYISLTLNRDSEKILENVKPVNGLNQTEKAAICGLKALIFMEYPPKGNDIGLKLAEEARILDSSEIEWIKIWLKAKGRVRRFYDMLKIPDEDEIHAADILCTKTNPRDLIEASDLYINVASSYKQDKEKARKYFKISSDVILKAIRFSENNVHELCSCLMASNRCPIMFQSKEVKNIVEKLTNIKNGQFDLALGQYFFKQEKDYEKAKMYFSRGMAVGNFDCSLNLIKTQCIESSIDEFPFVNQLKMIYDVFPSPKRRLIILLQILYFYFYHEDNPRELMHYLKLYMDQEIEDKIKKQQIIKGSPFFKKPKCYVKYNEFLSNLLKEVKHLIKHPQWTEEEKCIINDTYVRCYKMSRVNLNENEFVDDGQMFLNKKNEDRYNKNPLKNSNNDSWRKKRNVHKNYDGQ</sequence>
<accession>A0A2S2QX04</accession>
<organism evidence="2">
    <name type="scientific">Sipha flava</name>
    <name type="common">yellow sugarcane aphid</name>
    <dbReference type="NCBI Taxonomy" id="143950"/>
    <lineage>
        <taxon>Eukaryota</taxon>
        <taxon>Metazoa</taxon>
        <taxon>Ecdysozoa</taxon>
        <taxon>Arthropoda</taxon>
        <taxon>Hexapoda</taxon>
        <taxon>Insecta</taxon>
        <taxon>Pterygota</taxon>
        <taxon>Neoptera</taxon>
        <taxon>Paraneoptera</taxon>
        <taxon>Hemiptera</taxon>
        <taxon>Sternorrhyncha</taxon>
        <taxon>Aphidomorpha</taxon>
        <taxon>Aphidoidea</taxon>
        <taxon>Aphididae</taxon>
        <taxon>Sipha</taxon>
    </lineage>
</organism>
<gene>
    <name evidence="2" type="ORF">g.2654</name>
</gene>
<name>A0A2S2QX04_9HEMI</name>
<proteinExistence type="predicted"/>
<dbReference type="EMBL" id="GGMS01013065">
    <property type="protein sequence ID" value="MBY82268.1"/>
    <property type="molecule type" value="Transcribed_RNA"/>
</dbReference>
<evidence type="ECO:0000256" key="1">
    <source>
        <dbReference type="SAM" id="MobiDB-lite"/>
    </source>
</evidence>
<evidence type="ECO:0000313" key="2">
    <source>
        <dbReference type="EMBL" id="MBY82268.1"/>
    </source>
</evidence>
<feature type="region of interest" description="Disordered" evidence="1">
    <location>
        <begin position="520"/>
        <end position="550"/>
    </location>
</feature>
<dbReference type="AlphaFoldDB" id="A0A2S2QX04"/>
<dbReference type="OrthoDB" id="6598686at2759"/>